<evidence type="ECO:0000313" key="1">
    <source>
        <dbReference type="EMBL" id="KAJ1374616.1"/>
    </source>
</evidence>
<name>A0AAD5WLY8_PARTN</name>
<sequence length="52" mass="5537">MGGMLLSQAVIVDAQHHTISRKNTILFVYGCGTTTLVKLLSTAYLPLTSSAN</sequence>
<keyword evidence="2" id="KW-1185">Reference proteome</keyword>
<accession>A0AAD5WLY8</accession>
<reference evidence="1" key="1">
    <citation type="submission" date="2021-06" db="EMBL/GenBank/DDBJ databases">
        <title>Parelaphostrongylus tenuis whole genome reference sequence.</title>
        <authorList>
            <person name="Garwood T.J."/>
            <person name="Larsen P.A."/>
            <person name="Fountain-Jones N.M."/>
            <person name="Garbe J.R."/>
            <person name="Macchietto M.G."/>
            <person name="Kania S.A."/>
            <person name="Gerhold R.W."/>
            <person name="Richards J.E."/>
            <person name="Wolf T.M."/>
        </authorList>
    </citation>
    <scope>NUCLEOTIDE SEQUENCE</scope>
    <source>
        <strain evidence="1">MNPRO001-30</strain>
        <tissue evidence="1">Meninges</tissue>
    </source>
</reference>
<protein>
    <submittedName>
        <fullName evidence="1">Uncharacterized protein</fullName>
    </submittedName>
</protein>
<proteinExistence type="predicted"/>
<gene>
    <name evidence="1" type="ORF">KIN20_037333</name>
</gene>
<comment type="caution">
    <text evidence="1">The sequence shown here is derived from an EMBL/GenBank/DDBJ whole genome shotgun (WGS) entry which is preliminary data.</text>
</comment>
<organism evidence="1 2">
    <name type="scientific">Parelaphostrongylus tenuis</name>
    <name type="common">Meningeal worm</name>
    <dbReference type="NCBI Taxonomy" id="148309"/>
    <lineage>
        <taxon>Eukaryota</taxon>
        <taxon>Metazoa</taxon>
        <taxon>Ecdysozoa</taxon>
        <taxon>Nematoda</taxon>
        <taxon>Chromadorea</taxon>
        <taxon>Rhabditida</taxon>
        <taxon>Rhabditina</taxon>
        <taxon>Rhabditomorpha</taxon>
        <taxon>Strongyloidea</taxon>
        <taxon>Metastrongylidae</taxon>
        <taxon>Parelaphostrongylus</taxon>
    </lineage>
</organism>
<evidence type="ECO:0000313" key="2">
    <source>
        <dbReference type="Proteomes" id="UP001196413"/>
    </source>
</evidence>
<dbReference type="AlphaFoldDB" id="A0AAD5WLY8"/>
<dbReference type="EMBL" id="JAHQIW010007473">
    <property type="protein sequence ID" value="KAJ1374616.1"/>
    <property type="molecule type" value="Genomic_DNA"/>
</dbReference>
<dbReference type="Proteomes" id="UP001196413">
    <property type="component" value="Unassembled WGS sequence"/>
</dbReference>